<accession>A0A6A6XBZ1</accession>
<name>A0A6A6XBZ1_9PLEO</name>
<proteinExistence type="predicted"/>
<reference evidence="1" key="1">
    <citation type="journal article" date="2020" name="Stud. Mycol.">
        <title>101 Dothideomycetes genomes: a test case for predicting lifestyles and emergence of pathogens.</title>
        <authorList>
            <person name="Haridas S."/>
            <person name="Albert R."/>
            <person name="Binder M."/>
            <person name="Bloem J."/>
            <person name="Labutti K."/>
            <person name="Salamov A."/>
            <person name="Andreopoulos B."/>
            <person name="Baker S."/>
            <person name="Barry K."/>
            <person name="Bills G."/>
            <person name="Bluhm B."/>
            <person name="Cannon C."/>
            <person name="Castanera R."/>
            <person name="Culley D."/>
            <person name="Daum C."/>
            <person name="Ezra D."/>
            <person name="Gonzalez J."/>
            <person name="Henrissat B."/>
            <person name="Kuo A."/>
            <person name="Liang C."/>
            <person name="Lipzen A."/>
            <person name="Lutzoni F."/>
            <person name="Magnuson J."/>
            <person name="Mondo S."/>
            <person name="Nolan M."/>
            <person name="Ohm R."/>
            <person name="Pangilinan J."/>
            <person name="Park H.-J."/>
            <person name="Ramirez L."/>
            <person name="Alfaro M."/>
            <person name="Sun H."/>
            <person name="Tritt A."/>
            <person name="Yoshinaga Y."/>
            <person name="Zwiers L.-H."/>
            <person name="Turgeon B."/>
            <person name="Goodwin S."/>
            <person name="Spatafora J."/>
            <person name="Crous P."/>
            <person name="Grigoriev I."/>
        </authorList>
    </citation>
    <scope>NUCLEOTIDE SEQUENCE</scope>
    <source>
        <strain evidence="1">CBS 109.77</strain>
    </source>
</reference>
<dbReference type="AlphaFoldDB" id="A0A6A6XBZ1"/>
<sequence>MLARYIRYIYVYEYSLQCHPPRACPSPELISFLRSSLVIPLHPPRSLPCAFRTTQRPPHHSLPTVLRRPPQCRTLHLYKTARARTTLGMHKILPFDQYQIPPPHKSDQKINLWTRPGGAQIAEGLSLEELLENHIKPGHMLYLAQQMKKSHSENYVYLKENKVPNEFNNYAIIEQGKMPVKIAKQKKRSDQSPWVRDLAGLKEIHLNLASPRTYWQMVLCRAYAFLDNMHQVDCSIRLKGAFANKKERREPGSPEIWPWMHQHFPHLRPDFIRKSMPEGTYFMIEPFSDGKHVQFVLAMPHRTVQTDKVDQSFTDRVLMIKNRASKSIKEGKQSELPKML</sequence>
<dbReference type="EMBL" id="MU001937">
    <property type="protein sequence ID" value="KAF2793217.1"/>
    <property type="molecule type" value="Genomic_DNA"/>
</dbReference>
<keyword evidence="2" id="KW-1185">Reference proteome</keyword>
<evidence type="ECO:0000313" key="1">
    <source>
        <dbReference type="EMBL" id="KAF2793217.1"/>
    </source>
</evidence>
<gene>
    <name evidence="1" type="ORF">K505DRAFT_306172</name>
</gene>
<organism evidence="1 2">
    <name type="scientific">Melanomma pulvis-pyrius CBS 109.77</name>
    <dbReference type="NCBI Taxonomy" id="1314802"/>
    <lineage>
        <taxon>Eukaryota</taxon>
        <taxon>Fungi</taxon>
        <taxon>Dikarya</taxon>
        <taxon>Ascomycota</taxon>
        <taxon>Pezizomycotina</taxon>
        <taxon>Dothideomycetes</taxon>
        <taxon>Pleosporomycetidae</taxon>
        <taxon>Pleosporales</taxon>
        <taxon>Melanommataceae</taxon>
        <taxon>Melanomma</taxon>
    </lineage>
</organism>
<protein>
    <submittedName>
        <fullName evidence="1">Uncharacterized protein</fullName>
    </submittedName>
</protein>
<dbReference type="Proteomes" id="UP000799757">
    <property type="component" value="Unassembled WGS sequence"/>
</dbReference>
<dbReference type="OrthoDB" id="3792666at2759"/>
<evidence type="ECO:0000313" key="2">
    <source>
        <dbReference type="Proteomes" id="UP000799757"/>
    </source>
</evidence>